<dbReference type="EMBL" id="RDOM01000035">
    <property type="protein sequence ID" value="MBF4273074.1"/>
    <property type="molecule type" value="Genomic_DNA"/>
</dbReference>
<evidence type="ECO:0000313" key="2">
    <source>
        <dbReference type="Proteomes" id="UP000722957"/>
    </source>
</evidence>
<dbReference type="KEGG" id="vau:VANGNB10_cII0491c"/>
<dbReference type="RefSeq" id="WP_013868560.1">
    <property type="nucleotide sequence ID" value="NZ_CP020533.1"/>
</dbReference>
<proteinExistence type="predicted"/>
<dbReference type="Proteomes" id="UP000722957">
    <property type="component" value="Unassembled WGS sequence"/>
</dbReference>
<reference evidence="1 2" key="1">
    <citation type="journal article" date="2021" name="PeerJ">
        <title>Analysis of 44 Vibrio anguillarum genomes reveals high genetic diversity.</title>
        <authorList>
            <person name="Hansen M.J."/>
            <person name="Dalsgaard I."/>
        </authorList>
    </citation>
    <scope>NUCLEOTIDE SEQUENCE [LARGE SCALE GENOMIC DNA]</scope>
    <source>
        <strain evidence="1 2">17-16730-2A</strain>
    </source>
</reference>
<organism evidence="1 2">
    <name type="scientific">Vibrio anguillarum</name>
    <name type="common">Listonella anguillarum</name>
    <dbReference type="NCBI Taxonomy" id="55601"/>
    <lineage>
        <taxon>Bacteria</taxon>
        <taxon>Pseudomonadati</taxon>
        <taxon>Pseudomonadota</taxon>
        <taxon>Gammaproteobacteria</taxon>
        <taxon>Vibrionales</taxon>
        <taxon>Vibrionaceae</taxon>
        <taxon>Vibrio</taxon>
    </lineage>
</organism>
<comment type="caution">
    <text evidence="1">The sequence shown here is derived from an EMBL/GenBank/DDBJ whole genome shotgun (WGS) entry which is preliminary data.</text>
</comment>
<sequence length="114" mass="13223">MNEYYERKLKQAKRTKSTMPYLGIHLGPTLKPCAVHAKNRNLVLPVDHSYWLDFPMRDSEGCKCSIRQISKHEYQKLKNEGIREQLTAPILNENGKFTGHKEVVFVPINETPVE</sequence>
<dbReference type="AlphaFoldDB" id="A0AAW4AYH7"/>
<protein>
    <submittedName>
        <fullName evidence="1">Regulator of ribonuclease activity A</fullName>
    </submittedName>
</protein>
<gene>
    <name evidence="1" type="ORF">EAY07_13730</name>
</gene>
<name>A0AAW4AYH7_VIBAN</name>
<accession>A0AAW4AYH7</accession>
<evidence type="ECO:0000313" key="1">
    <source>
        <dbReference type="EMBL" id="MBF4273074.1"/>
    </source>
</evidence>